<evidence type="ECO:0000256" key="2">
    <source>
        <dbReference type="ARBA" id="ARBA00022801"/>
    </source>
</evidence>
<dbReference type="GO" id="GO:0000175">
    <property type="term" value="F:3'-5'-RNA exonuclease activity"/>
    <property type="evidence" value="ECO:0007669"/>
    <property type="project" value="InterPro"/>
</dbReference>
<dbReference type="OrthoDB" id="159416at2"/>
<protein>
    <submittedName>
        <fullName evidence="6">Inhibitor of KinA sporulation pathway (Predicted exonuclease)</fullName>
    </submittedName>
</protein>
<dbReference type="SUPFAM" id="SSF53098">
    <property type="entry name" value="Ribonuclease H-like"/>
    <property type="match status" value="1"/>
</dbReference>
<dbReference type="GO" id="GO:0003676">
    <property type="term" value="F:nucleic acid binding"/>
    <property type="evidence" value="ECO:0007669"/>
    <property type="project" value="InterPro"/>
</dbReference>
<evidence type="ECO:0000313" key="6">
    <source>
        <dbReference type="EMBL" id="PWK04938.1"/>
    </source>
</evidence>
<feature type="domain" description="Exonuclease" evidence="5">
    <location>
        <begin position="3"/>
        <end position="177"/>
    </location>
</feature>
<keyword evidence="3 6" id="KW-0269">Exonuclease</keyword>
<dbReference type="InterPro" id="IPR013520">
    <property type="entry name" value="Ribonucl_H"/>
</dbReference>
<organism evidence="6 7">
    <name type="scientific">Tumebacillus permanentifrigoris</name>
    <dbReference type="NCBI Taxonomy" id="378543"/>
    <lineage>
        <taxon>Bacteria</taxon>
        <taxon>Bacillati</taxon>
        <taxon>Bacillota</taxon>
        <taxon>Bacilli</taxon>
        <taxon>Bacillales</taxon>
        <taxon>Alicyclobacillaceae</taxon>
        <taxon>Tumebacillus</taxon>
    </lineage>
</organism>
<keyword evidence="7" id="KW-1185">Reference proteome</keyword>
<dbReference type="PANTHER" id="PTHR23044:SF61">
    <property type="entry name" value="3'-5' EXORIBONUCLEASE 1-RELATED"/>
    <property type="match status" value="1"/>
</dbReference>
<dbReference type="RefSeq" id="WP_109691412.1">
    <property type="nucleotide sequence ID" value="NZ_QGGL01000034.1"/>
</dbReference>
<evidence type="ECO:0000256" key="1">
    <source>
        <dbReference type="ARBA" id="ARBA00022722"/>
    </source>
</evidence>
<comment type="caution">
    <text evidence="6">The sequence shown here is derived from an EMBL/GenBank/DDBJ whole genome shotgun (WGS) entry which is preliminary data.</text>
</comment>
<evidence type="ECO:0000313" key="7">
    <source>
        <dbReference type="Proteomes" id="UP000245634"/>
    </source>
</evidence>
<dbReference type="AlphaFoldDB" id="A0A316D2E0"/>
<feature type="region of interest" description="Disordered" evidence="4">
    <location>
        <begin position="192"/>
        <end position="226"/>
    </location>
</feature>
<reference evidence="6 7" key="1">
    <citation type="submission" date="2018-05" db="EMBL/GenBank/DDBJ databases">
        <title>Genomic Encyclopedia of Type Strains, Phase IV (KMG-IV): sequencing the most valuable type-strain genomes for metagenomic binning, comparative biology and taxonomic classification.</title>
        <authorList>
            <person name="Goeker M."/>
        </authorList>
    </citation>
    <scope>NUCLEOTIDE SEQUENCE [LARGE SCALE GENOMIC DNA]</scope>
    <source>
        <strain evidence="6 7">DSM 18773</strain>
    </source>
</reference>
<dbReference type="Gene3D" id="3.30.420.10">
    <property type="entry name" value="Ribonuclease H-like superfamily/Ribonuclease H"/>
    <property type="match status" value="1"/>
</dbReference>
<dbReference type="CDD" id="cd06133">
    <property type="entry name" value="ERI-1_3'hExo_like"/>
    <property type="match status" value="1"/>
</dbReference>
<dbReference type="InterPro" id="IPR036397">
    <property type="entry name" value="RNaseH_sf"/>
</dbReference>
<dbReference type="Proteomes" id="UP000245634">
    <property type="component" value="Unassembled WGS sequence"/>
</dbReference>
<gene>
    <name evidence="6" type="ORF">C7459_1345</name>
</gene>
<keyword evidence="1" id="KW-0540">Nuclease</keyword>
<evidence type="ECO:0000259" key="5">
    <source>
        <dbReference type="SMART" id="SM00479"/>
    </source>
</evidence>
<proteinExistence type="predicted"/>
<keyword evidence="2" id="KW-0378">Hydrolase</keyword>
<evidence type="ECO:0000256" key="4">
    <source>
        <dbReference type="SAM" id="MobiDB-lite"/>
    </source>
</evidence>
<dbReference type="InterPro" id="IPR012337">
    <property type="entry name" value="RNaseH-like_sf"/>
</dbReference>
<dbReference type="SMART" id="SM00479">
    <property type="entry name" value="EXOIII"/>
    <property type="match status" value="1"/>
</dbReference>
<dbReference type="EMBL" id="QGGL01000034">
    <property type="protein sequence ID" value="PWK04938.1"/>
    <property type="molecule type" value="Genomic_DNA"/>
</dbReference>
<dbReference type="Pfam" id="PF00929">
    <property type="entry name" value="RNase_T"/>
    <property type="match status" value="1"/>
</dbReference>
<dbReference type="InterPro" id="IPR051274">
    <property type="entry name" value="3-5_Exoribonuclease"/>
</dbReference>
<evidence type="ECO:0000256" key="3">
    <source>
        <dbReference type="ARBA" id="ARBA00022839"/>
    </source>
</evidence>
<name>A0A316D2E0_9BACL</name>
<dbReference type="PANTHER" id="PTHR23044">
    <property type="entry name" value="3'-5' EXONUCLEASE ERI1-RELATED"/>
    <property type="match status" value="1"/>
</dbReference>
<sequence>MTTYIIFDLEWVATFAKGQIPEVISIGAVKLDRQMNECDQFASYVRPKRARMLNKRTTRMTKIRPEDVQSQDNFAKVWKRFLQWIGEEEYFLLTWGPTDIHTLLQNCKLHHVSLEWLRNYNDLQAEFGRLQSLKNQSGLMEALEALHLKPIGAHHSAVDDARNTAQIFKALYDRLQLKRNNHVGLLKAFAPKQTRRPSRPLETAVRTRRGKAQDRIGEATRACRQP</sequence>
<accession>A0A316D2E0</accession>
<dbReference type="InterPro" id="IPR047201">
    <property type="entry name" value="ERI-1_3'hExo-like"/>
</dbReference>